<dbReference type="InterPro" id="IPR011009">
    <property type="entry name" value="Kinase-like_dom_sf"/>
</dbReference>
<dbReference type="Proteomes" id="UP000541109">
    <property type="component" value="Unassembled WGS sequence"/>
</dbReference>
<keyword evidence="4" id="KW-0067">ATP-binding</keyword>
<evidence type="ECO:0000313" key="6">
    <source>
        <dbReference type="EMBL" id="MBA5777310.1"/>
    </source>
</evidence>
<feature type="domain" description="ABC1 atypical kinase-like" evidence="5">
    <location>
        <begin position="88"/>
        <end position="331"/>
    </location>
</feature>
<organism evidence="6 7">
    <name type="scientific">Stappia albiluteola</name>
    <dbReference type="NCBI Taxonomy" id="2758565"/>
    <lineage>
        <taxon>Bacteria</taxon>
        <taxon>Pseudomonadati</taxon>
        <taxon>Pseudomonadota</taxon>
        <taxon>Alphaproteobacteria</taxon>
        <taxon>Hyphomicrobiales</taxon>
        <taxon>Stappiaceae</taxon>
        <taxon>Stappia</taxon>
    </lineage>
</organism>
<evidence type="ECO:0000313" key="7">
    <source>
        <dbReference type="Proteomes" id="UP000541109"/>
    </source>
</evidence>
<sequence length="461" mass="51710">MSTSSRDREKNRLTARVGRYARVGSNMGGLAAKLAGKRLFGLEVDNERQAAELAAALGGLKGPLMKVAQLLSTIPDAVPPEYATELAKLQSAAPPMGWPFVKRRMTAELGAGWQARFAHFDKEPSAAASLGQVHAAVHPDGARLACKLQYPDMESTVEADLKQLALLFSIHRRMRPAIDTTEIAKEIGERVREELDYVREARNIATYAHIFADEARIRVPDVYPELSTRRLLTMGWLDGKPLLAFREHSLEDRNRIAQVMFRAWWHPFSHYGVIHGDPHLGNYTVYEQDGHPAGINLLDYGCIRIFPPGFVAGVVDLYRGLLHDNREQIVSAYERWGFKGLTNELIEILNIWARFIYGPLLTDRVRAIAEGVSPAQYGRKEAFRVHQALKEMGPVTVPREFVFMDRAAIGLGGVFLHLRAELNFYRLFNEQIEDFEIETVETRQRDALAAASRGGKAKVKA</sequence>
<dbReference type="PANTHER" id="PTHR43851">
    <property type="match status" value="1"/>
</dbReference>
<gene>
    <name evidence="6" type="ORF">H2509_09240</name>
</gene>
<evidence type="ECO:0000259" key="5">
    <source>
        <dbReference type="Pfam" id="PF03109"/>
    </source>
</evidence>
<keyword evidence="3" id="KW-0547">Nucleotide-binding</keyword>
<comment type="similarity">
    <text evidence="1">Belongs to the protein kinase superfamily. ADCK protein kinase family.</text>
</comment>
<evidence type="ECO:0000256" key="3">
    <source>
        <dbReference type="ARBA" id="ARBA00022741"/>
    </source>
</evidence>
<evidence type="ECO:0000256" key="4">
    <source>
        <dbReference type="ARBA" id="ARBA00022840"/>
    </source>
</evidence>
<dbReference type="RefSeq" id="WP_182164572.1">
    <property type="nucleotide sequence ID" value="NZ_JACFXV010000048.1"/>
</dbReference>
<accession>A0A839AC55</accession>
<comment type="caution">
    <text evidence="6">The sequence shown here is derived from an EMBL/GenBank/DDBJ whole genome shotgun (WGS) entry which is preliminary data.</text>
</comment>
<dbReference type="Pfam" id="PF03109">
    <property type="entry name" value="ABC1"/>
    <property type="match status" value="1"/>
</dbReference>
<dbReference type="AlphaFoldDB" id="A0A839AC55"/>
<dbReference type="InterPro" id="IPR004147">
    <property type="entry name" value="ABC1_dom"/>
</dbReference>
<dbReference type="GO" id="GO:0005524">
    <property type="term" value="F:ATP binding"/>
    <property type="evidence" value="ECO:0007669"/>
    <property type="project" value="UniProtKB-KW"/>
</dbReference>
<dbReference type="CDD" id="cd13970">
    <property type="entry name" value="ABC1_ADCK3"/>
    <property type="match status" value="1"/>
</dbReference>
<evidence type="ECO:0000256" key="1">
    <source>
        <dbReference type="ARBA" id="ARBA00009670"/>
    </source>
</evidence>
<dbReference type="EMBL" id="JACFXV010000048">
    <property type="protein sequence ID" value="MBA5777310.1"/>
    <property type="molecule type" value="Genomic_DNA"/>
</dbReference>
<evidence type="ECO:0000256" key="2">
    <source>
        <dbReference type="ARBA" id="ARBA00022679"/>
    </source>
</evidence>
<dbReference type="PANTHER" id="PTHR43851:SF3">
    <property type="entry name" value="COENZYME Q8"/>
    <property type="match status" value="1"/>
</dbReference>
<proteinExistence type="inferred from homology"/>
<dbReference type="GO" id="GO:0016301">
    <property type="term" value="F:kinase activity"/>
    <property type="evidence" value="ECO:0007669"/>
    <property type="project" value="UniProtKB-KW"/>
</dbReference>
<keyword evidence="7" id="KW-1185">Reference proteome</keyword>
<dbReference type="InterPro" id="IPR034646">
    <property type="entry name" value="ADCK3_dom"/>
</dbReference>
<dbReference type="InterPro" id="IPR051409">
    <property type="entry name" value="Atypical_kinase_ADCK"/>
</dbReference>
<name>A0A839AC55_9HYPH</name>
<keyword evidence="2" id="KW-0808">Transferase</keyword>
<keyword evidence="6" id="KW-0418">Kinase</keyword>
<dbReference type="SUPFAM" id="SSF56112">
    <property type="entry name" value="Protein kinase-like (PK-like)"/>
    <property type="match status" value="1"/>
</dbReference>
<protein>
    <submittedName>
        <fullName evidence="6">AarF/ABC1/UbiB kinase family protein</fullName>
    </submittedName>
</protein>
<reference evidence="6 7" key="1">
    <citation type="submission" date="2020-07" db="EMBL/GenBank/DDBJ databases">
        <title>Stappia sp., F7233, whole genome shotgun sequencing project.</title>
        <authorList>
            <person name="Jiang S."/>
            <person name="Liu Z.W."/>
            <person name="Du Z.J."/>
        </authorList>
    </citation>
    <scope>NUCLEOTIDE SEQUENCE [LARGE SCALE GENOMIC DNA]</scope>
    <source>
        <strain evidence="6 7">F7233</strain>
    </source>
</reference>